<dbReference type="OrthoDB" id="10508541at2759"/>
<sequence>MWNLPVDLSLYTFILVAQRFRLNMSSDLRDSLVQNASNPFVTLELSDVDGYQETFSLKFLKDSVHRSMISRSAPYLGLVNVLELLPPAFLNRFNGTSHPSFSNLGIRFRFRSIRTQISSNASRRKRKNPMRLMSTIWHPLST</sequence>
<name>A0A8X6EWQ7_TRICU</name>
<keyword evidence="2" id="KW-1185">Reference proteome</keyword>
<proteinExistence type="predicted"/>
<dbReference type="Proteomes" id="UP000887116">
    <property type="component" value="Unassembled WGS sequence"/>
</dbReference>
<accession>A0A8X6EWQ7</accession>
<organism evidence="1 2">
    <name type="scientific">Trichonephila clavata</name>
    <name type="common">Joro spider</name>
    <name type="synonym">Nephila clavata</name>
    <dbReference type="NCBI Taxonomy" id="2740835"/>
    <lineage>
        <taxon>Eukaryota</taxon>
        <taxon>Metazoa</taxon>
        <taxon>Ecdysozoa</taxon>
        <taxon>Arthropoda</taxon>
        <taxon>Chelicerata</taxon>
        <taxon>Arachnida</taxon>
        <taxon>Araneae</taxon>
        <taxon>Araneomorphae</taxon>
        <taxon>Entelegynae</taxon>
        <taxon>Araneoidea</taxon>
        <taxon>Nephilidae</taxon>
        <taxon>Trichonephila</taxon>
    </lineage>
</organism>
<gene>
    <name evidence="1" type="ORF">TNCT_49201</name>
</gene>
<evidence type="ECO:0000313" key="1">
    <source>
        <dbReference type="EMBL" id="GFQ64238.1"/>
    </source>
</evidence>
<protein>
    <submittedName>
        <fullName evidence="1">Uncharacterized protein</fullName>
    </submittedName>
</protein>
<reference evidence="1" key="1">
    <citation type="submission" date="2020-07" db="EMBL/GenBank/DDBJ databases">
        <title>Multicomponent nature underlies the extraordinary mechanical properties of spider dragline silk.</title>
        <authorList>
            <person name="Kono N."/>
            <person name="Nakamura H."/>
            <person name="Mori M."/>
            <person name="Yoshida Y."/>
            <person name="Ohtoshi R."/>
            <person name="Malay A.D."/>
            <person name="Moran D.A.P."/>
            <person name="Tomita M."/>
            <person name="Numata K."/>
            <person name="Arakawa K."/>
        </authorList>
    </citation>
    <scope>NUCLEOTIDE SEQUENCE</scope>
</reference>
<comment type="caution">
    <text evidence="1">The sequence shown here is derived from an EMBL/GenBank/DDBJ whole genome shotgun (WGS) entry which is preliminary data.</text>
</comment>
<dbReference type="EMBL" id="BMAO01000070">
    <property type="protein sequence ID" value="GFQ64238.1"/>
    <property type="molecule type" value="Genomic_DNA"/>
</dbReference>
<dbReference type="AlphaFoldDB" id="A0A8X6EWQ7"/>
<evidence type="ECO:0000313" key="2">
    <source>
        <dbReference type="Proteomes" id="UP000887116"/>
    </source>
</evidence>